<protein>
    <submittedName>
        <fullName evidence="1">N-formylglutamate amidohydrolase</fullName>
    </submittedName>
</protein>
<dbReference type="Pfam" id="PF05013">
    <property type="entry name" value="FGase"/>
    <property type="match status" value="1"/>
</dbReference>
<dbReference type="Proteomes" id="UP001442468">
    <property type="component" value="Unassembled WGS sequence"/>
</dbReference>
<name>A0ABV1NI87_9GAMM</name>
<comment type="caution">
    <text evidence="1">The sequence shown here is derived from an EMBL/GenBank/DDBJ whole genome shotgun (WGS) entry which is preliminary data.</text>
</comment>
<sequence length="277" mass="31889">MKQNAGPERSLGKWPIIAHIPHSSMAIPEDDQTGFLRSKEKLVHEVKKLNDHFTDKIFNSSLDEVTSLIFPVNRFLVDVERFEKDDAEPMAAQGMGVLYTHDTEGRRFREDLSSNAREKLVSKYYRPHHQKLEKLVKQAIEKNGSVMIIDGHSFPAQALPCDQSQAPNRPDICLGTDDFHTPSWLVEMVKDHFEAQGFSVSINHPYSGTMVPLVRYQKDRRVSSIMIEINRHLYLGSDFELRESGFRKVKDCVERLYSRIQKKAARNPPDFVPELKQ</sequence>
<dbReference type="RefSeq" id="WP_349763028.1">
    <property type="nucleotide sequence ID" value="NZ_JBEGCJ010000007.1"/>
</dbReference>
<accession>A0ABV1NI87</accession>
<evidence type="ECO:0000313" key="1">
    <source>
        <dbReference type="EMBL" id="MEQ6918743.1"/>
    </source>
</evidence>
<dbReference type="Gene3D" id="3.40.630.40">
    <property type="entry name" value="Zn-dependent exopeptidases"/>
    <property type="match status" value="1"/>
</dbReference>
<organism evidence="1 2">
    <name type="scientific">Halomonas aquatica</name>
    <dbReference type="NCBI Taxonomy" id="3151123"/>
    <lineage>
        <taxon>Bacteria</taxon>
        <taxon>Pseudomonadati</taxon>
        <taxon>Pseudomonadota</taxon>
        <taxon>Gammaproteobacteria</taxon>
        <taxon>Oceanospirillales</taxon>
        <taxon>Halomonadaceae</taxon>
        <taxon>Halomonas</taxon>
    </lineage>
</organism>
<gene>
    <name evidence="1" type="ORF">ABE960_14585</name>
</gene>
<dbReference type="EMBL" id="JBEGCJ010000007">
    <property type="protein sequence ID" value="MEQ6918743.1"/>
    <property type="molecule type" value="Genomic_DNA"/>
</dbReference>
<dbReference type="SUPFAM" id="SSF53187">
    <property type="entry name" value="Zn-dependent exopeptidases"/>
    <property type="match status" value="1"/>
</dbReference>
<reference evidence="1 2" key="1">
    <citation type="submission" date="2024-05" db="EMBL/GenBank/DDBJ databases">
        <title>Halomonas sp. SSM6 16S ribosomal RNA gene Genome sequencing and assembly.</title>
        <authorList>
            <person name="Yook S."/>
        </authorList>
    </citation>
    <scope>NUCLEOTIDE SEQUENCE [LARGE SCALE GENOMIC DNA]</scope>
    <source>
        <strain evidence="1 2">SSM6</strain>
    </source>
</reference>
<proteinExistence type="predicted"/>
<evidence type="ECO:0000313" key="2">
    <source>
        <dbReference type="Proteomes" id="UP001442468"/>
    </source>
</evidence>
<keyword evidence="2" id="KW-1185">Reference proteome</keyword>
<dbReference type="InterPro" id="IPR007709">
    <property type="entry name" value="N-FG_amidohydro"/>
</dbReference>